<keyword evidence="1" id="KW-1133">Transmembrane helix</keyword>
<evidence type="ECO:0000256" key="2">
    <source>
        <dbReference type="SAM" id="SignalP"/>
    </source>
</evidence>
<evidence type="ECO:0000256" key="1">
    <source>
        <dbReference type="SAM" id="Phobius"/>
    </source>
</evidence>
<protein>
    <submittedName>
        <fullName evidence="3">Putative pq-loop repeat-containing protein 3 isoform x2</fullName>
    </submittedName>
</protein>
<keyword evidence="1" id="KW-0472">Membrane</keyword>
<organism evidence="3">
    <name type="scientific">Xenopsylla cheopis</name>
    <name type="common">Oriental rat flea</name>
    <name type="synonym">Pulex cheopis</name>
    <dbReference type="NCBI Taxonomy" id="163159"/>
    <lineage>
        <taxon>Eukaryota</taxon>
        <taxon>Metazoa</taxon>
        <taxon>Ecdysozoa</taxon>
        <taxon>Arthropoda</taxon>
        <taxon>Hexapoda</taxon>
        <taxon>Insecta</taxon>
        <taxon>Pterygota</taxon>
        <taxon>Neoptera</taxon>
        <taxon>Endopterygota</taxon>
        <taxon>Siphonaptera</taxon>
        <taxon>Pulicidae</taxon>
        <taxon>Xenopsyllinae</taxon>
        <taxon>Xenopsylla</taxon>
    </lineage>
</organism>
<feature type="transmembrane region" description="Helical" evidence="1">
    <location>
        <begin position="79"/>
        <end position="100"/>
    </location>
</feature>
<dbReference type="InterPro" id="IPR016817">
    <property type="entry name" value="MannP-dilichol_defect-1"/>
</dbReference>
<feature type="signal peptide" evidence="2">
    <location>
        <begin position="1"/>
        <end position="21"/>
    </location>
</feature>
<reference evidence="3" key="1">
    <citation type="submission" date="2020-03" db="EMBL/GenBank/DDBJ databases">
        <title>Transcriptomic Profiling of the Digestive Tract of the Rat Flea, Xenopsylla cheopis, Following Blood Feeding and Infection with Yersinia pestis.</title>
        <authorList>
            <person name="Bland D.M."/>
            <person name="Martens C.A."/>
            <person name="Virtaneva K."/>
            <person name="Kanakabandi K."/>
            <person name="Long D."/>
            <person name="Rosenke R."/>
            <person name="Saturday G.A."/>
            <person name="Hoyt F.H."/>
            <person name="Bruno D.P."/>
            <person name="Ribeiro J.M.C."/>
            <person name="Hinnebusch J."/>
        </authorList>
    </citation>
    <scope>NUCLEOTIDE SEQUENCE</scope>
</reference>
<sequence>MGYIFLALLLVSDVLPRTVLGILVPMCTPIGASSKIVQLLEILRTKDSESVSVLTWFISAFTNLTRIYTIYMDSADLTLLGNFIISTTLSTSVMCAAMFYKKTSEKRS</sequence>
<dbReference type="PANTHER" id="PTHR12226:SF3">
    <property type="entry name" value="SOLUTE CARRIER FAMILY 66 MEMBER 3"/>
    <property type="match status" value="1"/>
</dbReference>
<dbReference type="AlphaFoldDB" id="A0A6M2DY52"/>
<dbReference type="EMBL" id="GIIL01007560">
    <property type="protein sequence ID" value="NOV51286.1"/>
    <property type="molecule type" value="Transcribed_RNA"/>
</dbReference>
<proteinExistence type="predicted"/>
<evidence type="ECO:0000313" key="3">
    <source>
        <dbReference type="EMBL" id="NOV51286.1"/>
    </source>
</evidence>
<keyword evidence="1" id="KW-0812">Transmembrane</keyword>
<keyword evidence="2" id="KW-0732">Signal</keyword>
<dbReference type="Gene3D" id="1.20.1280.290">
    <property type="match status" value="1"/>
</dbReference>
<name>A0A6M2DY52_XENCH</name>
<feature type="chain" id="PRO_5026756155" evidence="2">
    <location>
        <begin position="22"/>
        <end position="108"/>
    </location>
</feature>
<accession>A0A6M2DY52</accession>
<dbReference type="PANTHER" id="PTHR12226">
    <property type="entry name" value="MANNOSE-P-DOLICHOL UTILIZATION DEFECT 1 LEC35 -RELATED"/>
    <property type="match status" value="1"/>
</dbReference>